<reference evidence="1 2" key="1">
    <citation type="submission" date="2016-10" db="EMBL/GenBank/DDBJ databases">
        <title>Genome sequence of the ascomycete fungus Penicillium subrubescens.</title>
        <authorList>
            <person name="De Vries R.P."/>
            <person name="Peng M."/>
            <person name="Dilokpimol A."/>
            <person name="Hilden K."/>
            <person name="Makela M.R."/>
            <person name="Grigoriev I."/>
            <person name="Riley R."/>
            <person name="Granchi Z."/>
        </authorList>
    </citation>
    <scope>NUCLEOTIDE SEQUENCE [LARGE SCALE GENOMIC DNA]</scope>
    <source>
        <strain evidence="1 2">CBS 132785</strain>
    </source>
</reference>
<evidence type="ECO:0000313" key="1">
    <source>
        <dbReference type="EMBL" id="OKP11864.1"/>
    </source>
</evidence>
<dbReference type="Proteomes" id="UP000186955">
    <property type="component" value="Unassembled WGS sequence"/>
</dbReference>
<organism evidence="1 2">
    <name type="scientific">Penicillium subrubescens</name>
    <dbReference type="NCBI Taxonomy" id="1316194"/>
    <lineage>
        <taxon>Eukaryota</taxon>
        <taxon>Fungi</taxon>
        <taxon>Dikarya</taxon>
        <taxon>Ascomycota</taxon>
        <taxon>Pezizomycotina</taxon>
        <taxon>Eurotiomycetes</taxon>
        <taxon>Eurotiomycetidae</taxon>
        <taxon>Eurotiales</taxon>
        <taxon>Aspergillaceae</taxon>
        <taxon>Penicillium</taxon>
    </lineage>
</organism>
<comment type="caution">
    <text evidence="1">The sequence shown here is derived from an EMBL/GenBank/DDBJ whole genome shotgun (WGS) entry which is preliminary data.</text>
</comment>
<keyword evidence="2" id="KW-1185">Reference proteome</keyword>
<dbReference type="AlphaFoldDB" id="A0A1Q5UHD2"/>
<evidence type="ECO:0000313" key="2">
    <source>
        <dbReference type="Proteomes" id="UP000186955"/>
    </source>
</evidence>
<dbReference type="EMBL" id="MNBE01000271">
    <property type="protein sequence ID" value="OKP11864.1"/>
    <property type="molecule type" value="Genomic_DNA"/>
</dbReference>
<sequence>MGQYWLVVCPSKREYTTQPFGGKLSELLFSSWANILCELIEDEWAGTPLICIGDYLRPDDLPATIQQDNLHLIYSEGDTISKPLRYDIVEEKFKLCFYEEEEEGAATISAVEASVNPKNRILRNLTAKQYVWEDKLPSGITIGDIVVMRICWSSESSTGIEGGKYLAKGDWAGHEFDIVDADMLENTNGEWEDVPGDTRDEVQDLWSSHFGENWETEWSA</sequence>
<name>A0A1Q5UHD2_9EURO</name>
<protein>
    <submittedName>
        <fullName evidence="1">Uncharacterized protein</fullName>
    </submittedName>
</protein>
<gene>
    <name evidence="1" type="ORF">PENSUB_2601</name>
</gene>
<accession>A0A1Q5UHD2</accession>
<proteinExistence type="predicted"/>